<dbReference type="EMBL" id="JAEAOA010001198">
    <property type="protein sequence ID" value="KAK3605953.1"/>
    <property type="molecule type" value="Genomic_DNA"/>
</dbReference>
<feature type="transmembrane region" description="Helical" evidence="5">
    <location>
        <begin position="420"/>
        <end position="439"/>
    </location>
</feature>
<keyword evidence="4 5" id="KW-0472">Membrane</keyword>
<feature type="transmembrane region" description="Helical" evidence="5">
    <location>
        <begin position="250"/>
        <end position="267"/>
    </location>
</feature>
<feature type="transmembrane region" description="Helical" evidence="5">
    <location>
        <begin position="178"/>
        <end position="199"/>
    </location>
</feature>
<dbReference type="PANTHER" id="PTHR21576:SF158">
    <property type="entry name" value="RIBOSOMAL RNA-PROCESSING PROTEIN 12-LIKE CONSERVED DOMAIN-CONTAINING PROTEIN"/>
    <property type="match status" value="1"/>
</dbReference>
<evidence type="ECO:0000256" key="5">
    <source>
        <dbReference type="SAM" id="Phobius"/>
    </source>
</evidence>
<feature type="transmembrane region" description="Helical" evidence="5">
    <location>
        <begin position="287"/>
        <end position="309"/>
    </location>
</feature>
<evidence type="ECO:0000256" key="3">
    <source>
        <dbReference type="ARBA" id="ARBA00022989"/>
    </source>
</evidence>
<feature type="transmembrane region" description="Helical" evidence="5">
    <location>
        <begin position="377"/>
        <end position="400"/>
    </location>
</feature>
<evidence type="ECO:0008006" key="8">
    <source>
        <dbReference type="Google" id="ProtNLM"/>
    </source>
</evidence>
<evidence type="ECO:0000256" key="1">
    <source>
        <dbReference type="ARBA" id="ARBA00004141"/>
    </source>
</evidence>
<dbReference type="AlphaFoldDB" id="A0AAE0W8G0"/>
<feature type="transmembrane region" description="Helical" evidence="5">
    <location>
        <begin position="316"/>
        <end position="337"/>
    </location>
</feature>
<feature type="transmembrane region" description="Helical" evidence="5">
    <location>
        <begin position="50"/>
        <end position="69"/>
    </location>
</feature>
<sequence length="461" mass="50651">MALTRETVLKSIGLAVGCLAKFVTGSLFTFNVYQDAIKEKFNYTQKDVEVLSSMLNIGLGFGILPGILYDRFGPQWTSFVGLLVSVFAYILLWSTTKYIHFYTSHLWIMAAYFFFCGVGSVFTYMAALNTNVINFQDKHTGKIVGLLNAFFAGSPSIFATIFYAFFGTATDVEHQDLGGFMFLFAICFGVVDMLCMIFLRVYNAQVPSSSANIENLRSKEEDPNQREATPLIINKLTPLPIKHLLTNGDYCLFSLTFAFASSIGLVLGNNLTVISKSLHLEANNDRLVLIIPITNAITSLSIGIISDYFKKKVPRFTILITGYCGYIVCLVICLIHADKLAALYIAITIAGIGTGITWSISPTIMKEMFYVGNLGRNWGIAILGAALFGCLSQVIFGALYDAKITGNGDTYCYGMQCIRVGLTTSLVIACLSVILGVFLKCKHIKPQNLAETSCKYSSLTE</sequence>
<dbReference type="InterPro" id="IPR011701">
    <property type="entry name" value="MFS"/>
</dbReference>
<feature type="transmembrane region" description="Helical" evidence="5">
    <location>
        <begin position="343"/>
        <end position="365"/>
    </location>
</feature>
<proteinExistence type="predicted"/>
<gene>
    <name evidence="6" type="ORF">CHS0354_019630</name>
</gene>
<feature type="transmembrane region" description="Helical" evidence="5">
    <location>
        <begin position="12"/>
        <end position="30"/>
    </location>
</feature>
<dbReference type="SUPFAM" id="SSF103473">
    <property type="entry name" value="MFS general substrate transporter"/>
    <property type="match status" value="1"/>
</dbReference>
<keyword evidence="3 5" id="KW-1133">Transmembrane helix</keyword>
<comment type="subcellular location">
    <subcellularLocation>
        <location evidence="1">Membrane</location>
        <topology evidence="1">Multi-pass membrane protein</topology>
    </subcellularLocation>
</comment>
<dbReference type="GO" id="GO:0016020">
    <property type="term" value="C:membrane"/>
    <property type="evidence" value="ECO:0007669"/>
    <property type="project" value="UniProtKB-SubCell"/>
</dbReference>
<evidence type="ECO:0000256" key="2">
    <source>
        <dbReference type="ARBA" id="ARBA00022692"/>
    </source>
</evidence>
<dbReference type="Pfam" id="PF07690">
    <property type="entry name" value="MFS_1"/>
    <property type="match status" value="1"/>
</dbReference>
<comment type="caution">
    <text evidence="6">The sequence shown here is derived from an EMBL/GenBank/DDBJ whole genome shotgun (WGS) entry which is preliminary data.</text>
</comment>
<accession>A0AAE0W8G0</accession>
<reference evidence="6" key="1">
    <citation type="journal article" date="2021" name="Genome Biol. Evol.">
        <title>A High-Quality Reference Genome for a Parasitic Bivalve with Doubly Uniparental Inheritance (Bivalvia: Unionida).</title>
        <authorList>
            <person name="Smith C.H."/>
        </authorList>
    </citation>
    <scope>NUCLEOTIDE SEQUENCE</scope>
    <source>
        <strain evidence="6">CHS0354</strain>
    </source>
</reference>
<protein>
    <recommendedName>
        <fullName evidence="8">Nodulin-like domain-containing protein</fullName>
    </recommendedName>
</protein>
<evidence type="ECO:0000256" key="4">
    <source>
        <dbReference type="ARBA" id="ARBA00023136"/>
    </source>
</evidence>
<dbReference type="Proteomes" id="UP001195483">
    <property type="component" value="Unassembled WGS sequence"/>
</dbReference>
<reference evidence="6" key="2">
    <citation type="journal article" date="2021" name="Genome Biol. Evol.">
        <title>Developing a high-quality reference genome for a parasitic bivalve with doubly uniparental inheritance (Bivalvia: Unionida).</title>
        <authorList>
            <person name="Smith C.H."/>
        </authorList>
    </citation>
    <scope>NUCLEOTIDE SEQUENCE</scope>
    <source>
        <strain evidence="6">CHS0354</strain>
        <tissue evidence="6">Mantle</tissue>
    </source>
</reference>
<keyword evidence="7" id="KW-1185">Reference proteome</keyword>
<name>A0AAE0W8G0_9BIVA</name>
<organism evidence="6 7">
    <name type="scientific">Potamilus streckersoni</name>
    <dbReference type="NCBI Taxonomy" id="2493646"/>
    <lineage>
        <taxon>Eukaryota</taxon>
        <taxon>Metazoa</taxon>
        <taxon>Spiralia</taxon>
        <taxon>Lophotrochozoa</taxon>
        <taxon>Mollusca</taxon>
        <taxon>Bivalvia</taxon>
        <taxon>Autobranchia</taxon>
        <taxon>Heteroconchia</taxon>
        <taxon>Palaeoheterodonta</taxon>
        <taxon>Unionida</taxon>
        <taxon>Unionoidea</taxon>
        <taxon>Unionidae</taxon>
        <taxon>Ambleminae</taxon>
        <taxon>Lampsilini</taxon>
        <taxon>Potamilus</taxon>
    </lineage>
</organism>
<feature type="transmembrane region" description="Helical" evidence="5">
    <location>
        <begin position="76"/>
        <end position="94"/>
    </location>
</feature>
<dbReference type="GO" id="GO:0022857">
    <property type="term" value="F:transmembrane transporter activity"/>
    <property type="evidence" value="ECO:0007669"/>
    <property type="project" value="InterPro"/>
</dbReference>
<dbReference type="Gene3D" id="1.20.1250.20">
    <property type="entry name" value="MFS general substrate transporter like domains"/>
    <property type="match status" value="1"/>
</dbReference>
<evidence type="ECO:0000313" key="6">
    <source>
        <dbReference type="EMBL" id="KAK3605953.1"/>
    </source>
</evidence>
<feature type="transmembrane region" description="Helical" evidence="5">
    <location>
        <begin position="146"/>
        <end position="166"/>
    </location>
</feature>
<evidence type="ECO:0000313" key="7">
    <source>
        <dbReference type="Proteomes" id="UP001195483"/>
    </source>
</evidence>
<reference evidence="6" key="3">
    <citation type="submission" date="2023-05" db="EMBL/GenBank/DDBJ databases">
        <authorList>
            <person name="Smith C.H."/>
        </authorList>
    </citation>
    <scope>NUCLEOTIDE SEQUENCE</scope>
    <source>
        <strain evidence="6">CHS0354</strain>
        <tissue evidence="6">Mantle</tissue>
    </source>
</reference>
<keyword evidence="2 5" id="KW-0812">Transmembrane</keyword>
<feature type="transmembrane region" description="Helical" evidence="5">
    <location>
        <begin position="106"/>
        <end position="125"/>
    </location>
</feature>
<dbReference type="InterPro" id="IPR036259">
    <property type="entry name" value="MFS_trans_sf"/>
</dbReference>
<dbReference type="PANTHER" id="PTHR21576">
    <property type="entry name" value="UNCHARACTERIZED NODULIN-LIKE PROTEIN"/>
    <property type="match status" value="1"/>
</dbReference>